<keyword evidence="1" id="KW-0227">DNA damage</keyword>
<dbReference type="GO" id="GO:0043139">
    <property type="term" value="F:5'-3' DNA helicase activity"/>
    <property type="evidence" value="ECO:0007669"/>
    <property type="project" value="UniProtKB-EC"/>
</dbReference>
<keyword evidence="1" id="KW-0347">Helicase</keyword>
<dbReference type="HOGENOM" id="CLU_001324_0_3_1"/>
<comment type="catalytic activity">
    <reaction evidence="1">
        <text>ATP + H2O = ADP + phosphate + H(+)</text>
        <dbReference type="Rhea" id="RHEA:13065"/>
        <dbReference type="ChEBI" id="CHEBI:15377"/>
        <dbReference type="ChEBI" id="CHEBI:15378"/>
        <dbReference type="ChEBI" id="CHEBI:30616"/>
        <dbReference type="ChEBI" id="CHEBI:43474"/>
        <dbReference type="ChEBI" id="CHEBI:456216"/>
        <dbReference type="EC" id="5.6.2.3"/>
    </reaction>
</comment>
<comment type="cofactor">
    <cofactor evidence="1">
        <name>Mg(2+)</name>
        <dbReference type="ChEBI" id="CHEBI:18420"/>
    </cofactor>
</comment>
<dbReference type="Gene3D" id="3.40.50.300">
    <property type="entry name" value="P-loop containing nucleotide triphosphate hydrolases"/>
    <property type="match status" value="1"/>
</dbReference>
<comment type="similarity">
    <text evidence="1">Belongs to the helicase family.</text>
</comment>
<dbReference type="PANTHER" id="PTHR10492:SF57">
    <property type="entry name" value="ATP-DEPENDENT DNA HELICASE"/>
    <property type="match status" value="1"/>
</dbReference>
<keyword evidence="1" id="KW-0233">DNA recombination</keyword>
<dbReference type="Pfam" id="PF14214">
    <property type="entry name" value="Helitron_like_N"/>
    <property type="match status" value="1"/>
</dbReference>
<feature type="non-terminal residue" evidence="4">
    <location>
        <position position="1"/>
    </location>
</feature>
<dbReference type="InterPro" id="IPR010285">
    <property type="entry name" value="DNA_helicase_pif1-like_DEAD"/>
</dbReference>
<feature type="non-terminal residue" evidence="4">
    <location>
        <position position="975"/>
    </location>
</feature>
<keyword evidence="1" id="KW-0547">Nucleotide-binding</keyword>
<evidence type="ECO:0000259" key="2">
    <source>
        <dbReference type="Pfam" id="PF05970"/>
    </source>
</evidence>
<dbReference type="Proteomes" id="UP000053989">
    <property type="component" value="Unassembled WGS sequence"/>
</dbReference>
<dbReference type="GO" id="GO:0016887">
    <property type="term" value="F:ATP hydrolysis activity"/>
    <property type="evidence" value="ECO:0007669"/>
    <property type="project" value="RHEA"/>
</dbReference>
<dbReference type="GO" id="GO:0000723">
    <property type="term" value="P:telomere maintenance"/>
    <property type="evidence" value="ECO:0007669"/>
    <property type="project" value="InterPro"/>
</dbReference>
<dbReference type="GO" id="GO:0006281">
    <property type="term" value="P:DNA repair"/>
    <property type="evidence" value="ECO:0007669"/>
    <property type="project" value="UniProtKB-KW"/>
</dbReference>
<dbReference type="STRING" id="1036808.A0A0C3ALS3"/>
<reference evidence="5" key="2">
    <citation type="submission" date="2015-01" db="EMBL/GenBank/DDBJ databases">
        <title>Evolutionary Origins and Diversification of the Mycorrhizal Mutualists.</title>
        <authorList>
            <consortium name="DOE Joint Genome Institute"/>
            <consortium name="Mycorrhizal Genomics Consortium"/>
            <person name="Kohler A."/>
            <person name="Kuo A."/>
            <person name="Nagy L.G."/>
            <person name="Floudas D."/>
            <person name="Copeland A."/>
            <person name="Barry K.W."/>
            <person name="Cichocki N."/>
            <person name="Veneault-Fourrey C."/>
            <person name="LaButti K."/>
            <person name="Lindquist E.A."/>
            <person name="Lipzen A."/>
            <person name="Lundell T."/>
            <person name="Morin E."/>
            <person name="Murat C."/>
            <person name="Riley R."/>
            <person name="Ohm R."/>
            <person name="Sun H."/>
            <person name="Tunlid A."/>
            <person name="Henrissat B."/>
            <person name="Grigoriev I.V."/>
            <person name="Hibbett D.S."/>
            <person name="Martin F."/>
        </authorList>
    </citation>
    <scope>NUCLEOTIDE SEQUENCE [LARGE SCALE GENOMIC DNA]</scope>
    <source>
        <strain evidence="5">Foug A</strain>
    </source>
</reference>
<dbReference type="Pfam" id="PF05970">
    <property type="entry name" value="PIF1"/>
    <property type="match status" value="1"/>
</dbReference>
<dbReference type="EC" id="5.6.2.3" evidence="1"/>
<accession>A0A0C3ALS3</accession>
<keyword evidence="1" id="KW-0234">DNA repair</keyword>
<protein>
    <recommendedName>
        <fullName evidence="1">ATP-dependent DNA helicase</fullName>
        <ecNumber evidence="1">5.6.2.3</ecNumber>
    </recommendedName>
</protein>
<dbReference type="InParanoid" id="A0A0C3ALS3"/>
<evidence type="ECO:0000313" key="5">
    <source>
        <dbReference type="Proteomes" id="UP000053989"/>
    </source>
</evidence>
<feature type="domain" description="DNA helicase Pif1-like DEAD-box helicase" evidence="2">
    <location>
        <begin position="899"/>
        <end position="975"/>
    </location>
</feature>
<dbReference type="GO" id="GO:0005524">
    <property type="term" value="F:ATP binding"/>
    <property type="evidence" value="ECO:0007669"/>
    <property type="project" value="UniProtKB-KW"/>
</dbReference>
<keyword evidence="5" id="KW-1185">Reference proteome</keyword>
<reference evidence="4 5" key="1">
    <citation type="submission" date="2014-04" db="EMBL/GenBank/DDBJ databases">
        <authorList>
            <consortium name="DOE Joint Genome Institute"/>
            <person name="Kuo A."/>
            <person name="Kohler A."/>
            <person name="Nagy L.G."/>
            <person name="Floudas D."/>
            <person name="Copeland A."/>
            <person name="Barry K.W."/>
            <person name="Cichocki N."/>
            <person name="Veneault-Fourrey C."/>
            <person name="LaButti K."/>
            <person name="Lindquist E.A."/>
            <person name="Lipzen A."/>
            <person name="Lundell T."/>
            <person name="Morin E."/>
            <person name="Murat C."/>
            <person name="Sun H."/>
            <person name="Tunlid A."/>
            <person name="Henrissat B."/>
            <person name="Grigoriev I.V."/>
            <person name="Hibbett D.S."/>
            <person name="Martin F."/>
            <person name="Nordberg H.P."/>
            <person name="Cantor M.N."/>
            <person name="Hua S.X."/>
        </authorList>
    </citation>
    <scope>NUCLEOTIDE SEQUENCE [LARGE SCALE GENOMIC DNA]</scope>
    <source>
        <strain evidence="4 5">Foug A</strain>
    </source>
</reference>
<dbReference type="PANTHER" id="PTHR10492">
    <property type="match status" value="1"/>
</dbReference>
<dbReference type="OrthoDB" id="2689584at2759"/>
<evidence type="ECO:0000313" key="4">
    <source>
        <dbReference type="EMBL" id="KIM65902.1"/>
    </source>
</evidence>
<dbReference type="AlphaFoldDB" id="A0A0C3ALS3"/>
<sequence length="975" mass="110663">WLIGPIRNPTLKWGDYHRGRRHTCRTCNIELLTGEKSGFCCGPNGSRYHNVPSLPPLPDEIQAITTHPDISRLSRMLNLIFSFASLETTHPFPSISGLPGFLAIQGRVYHRIRPTHVNSAIRWLLFDGFTQNIPYADRAAYLPSTWIPAVQQALLRVNPFVAGLQHLSSLSAITCPDAHLLLIDSGQEIAALIALNNTARTETRPRQLVVSRADGYTQKIPTVSRLWEPLAYPLLFPHGTPGWGLIDRHIDSTDLENLVGNDGPDEPPTTQMWHYRARLLREPRFKIFGRLANEYAVDMFSRDLECRLNYIQQNQTRLRMQDFELMAHDGDMPSSANIYLPSSFLGSKRWIANQIADSLTIAATLGNPTFFVTMTCNTQWPEVQSQLLPGQNFTDIPVVVARVFKQKLTLLLRTIKNMFVNAGRQIYSVHCVEFQKRGLPHAHIIVKFAASCKTPDEIDCIVSAEIPSNPSDVELVQRFMLHQHPAPNRPPSKYCQRELSDGSRKCRFGYPRPLQPTTTINGEGRIQYRRRHPGDEWVVPHCLPLLRKFKCHINFEVASTSHLFQYLFKYIHKAPDSTRYRITENDNESINEIEEYWDARYLSAGEAVWRILGFHVTKKEPSVTSLPVHLPDLHSHHQYHRSTGLASTVSLLDRYFIRPSGTFTNNDGSLVNFDDITYIEYFSTFRLGKLDTMCNAPSFHERNVVVNSPSMLVIQRNESRLHLCRLQTIRPSQGEIFYLRTILQHRSALSFEDARTVSSHLHPTFQEAANAMGLFANQNEAELAIQEGILTLRTPRQLRILFVHLLVNDCIVTPLALWNTYNIAMAVDHTLRCGNNNDIGTSQALHEIATLLEEFGRTPSDYGLPEATEHSTEILHEIIRWGPQYESLSIRANTARQSMTLEQQNIFDQVVHASLNYEPFLAFIDGKAGRGKTFLVNAICDKLRSVGRIVLPTATAAFAAQLYSGGRTTHSMFKV</sequence>
<feature type="domain" description="Helitron helicase-like" evidence="3">
    <location>
        <begin position="277"/>
        <end position="446"/>
    </location>
</feature>
<name>A0A0C3ALS3_9AGAM</name>
<keyword evidence="1" id="KW-0378">Hydrolase</keyword>
<dbReference type="InterPro" id="IPR027417">
    <property type="entry name" value="P-loop_NTPase"/>
</dbReference>
<dbReference type="GO" id="GO:0006310">
    <property type="term" value="P:DNA recombination"/>
    <property type="evidence" value="ECO:0007669"/>
    <property type="project" value="UniProtKB-KW"/>
</dbReference>
<gene>
    <name evidence="4" type="ORF">SCLCIDRAFT_44971</name>
</gene>
<keyword evidence="1" id="KW-0067">ATP-binding</keyword>
<evidence type="ECO:0000256" key="1">
    <source>
        <dbReference type="RuleBase" id="RU363044"/>
    </source>
</evidence>
<evidence type="ECO:0000259" key="3">
    <source>
        <dbReference type="Pfam" id="PF14214"/>
    </source>
</evidence>
<proteinExistence type="inferred from homology"/>
<dbReference type="EMBL" id="KN822020">
    <property type="protein sequence ID" value="KIM65902.1"/>
    <property type="molecule type" value="Genomic_DNA"/>
</dbReference>
<organism evidence="4 5">
    <name type="scientific">Scleroderma citrinum Foug A</name>
    <dbReference type="NCBI Taxonomy" id="1036808"/>
    <lineage>
        <taxon>Eukaryota</taxon>
        <taxon>Fungi</taxon>
        <taxon>Dikarya</taxon>
        <taxon>Basidiomycota</taxon>
        <taxon>Agaricomycotina</taxon>
        <taxon>Agaricomycetes</taxon>
        <taxon>Agaricomycetidae</taxon>
        <taxon>Boletales</taxon>
        <taxon>Sclerodermatineae</taxon>
        <taxon>Sclerodermataceae</taxon>
        <taxon>Scleroderma</taxon>
    </lineage>
</organism>
<dbReference type="InterPro" id="IPR025476">
    <property type="entry name" value="Helitron_helicase-like"/>
</dbReference>